<evidence type="ECO:0000259" key="2">
    <source>
        <dbReference type="Pfam" id="PF06722"/>
    </source>
</evidence>
<name>A0A8K0SLE1_9HYPO</name>
<dbReference type="GO" id="GO:0008194">
    <property type="term" value="F:UDP-glycosyltransferase activity"/>
    <property type="evidence" value="ECO:0007669"/>
    <property type="project" value="InterPro"/>
</dbReference>
<keyword evidence="4" id="KW-1185">Reference proteome</keyword>
<dbReference type="SUPFAM" id="SSF53756">
    <property type="entry name" value="UDP-Glycosyltransferase/glycogen phosphorylase"/>
    <property type="match status" value="1"/>
</dbReference>
<feature type="domain" description="Erythromycin biosynthesis protein CIII-like C-terminal" evidence="2">
    <location>
        <begin position="334"/>
        <end position="440"/>
    </location>
</feature>
<dbReference type="InterPro" id="IPR010610">
    <property type="entry name" value="EryCIII-like_C"/>
</dbReference>
<keyword evidence="1" id="KW-0808">Transferase</keyword>
<protein>
    <recommendedName>
        <fullName evidence="2">Erythromycin biosynthesis protein CIII-like C-terminal domain-containing protein</fullName>
    </recommendedName>
</protein>
<evidence type="ECO:0000256" key="1">
    <source>
        <dbReference type="ARBA" id="ARBA00022679"/>
    </source>
</evidence>
<proteinExistence type="predicted"/>
<dbReference type="Proteomes" id="UP000813444">
    <property type="component" value="Unassembled WGS sequence"/>
</dbReference>
<gene>
    <name evidence="3" type="ORF">B0I35DRAFT_356032</name>
</gene>
<dbReference type="CDD" id="cd03784">
    <property type="entry name" value="GT1_Gtf-like"/>
    <property type="match status" value="1"/>
</dbReference>
<dbReference type="PANTHER" id="PTHR21015:SF22">
    <property type="entry name" value="GLYCOSYLTRANSFERASE"/>
    <property type="match status" value="1"/>
</dbReference>
<dbReference type="OrthoDB" id="5835829at2759"/>
<evidence type="ECO:0000313" key="3">
    <source>
        <dbReference type="EMBL" id="KAH7312746.1"/>
    </source>
</evidence>
<dbReference type="InterPro" id="IPR002213">
    <property type="entry name" value="UDP_glucos_trans"/>
</dbReference>
<reference evidence="3" key="1">
    <citation type="journal article" date="2021" name="Nat. Commun.">
        <title>Genetic determinants of endophytism in the Arabidopsis root mycobiome.</title>
        <authorList>
            <person name="Mesny F."/>
            <person name="Miyauchi S."/>
            <person name="Thiergart T."/>
            <person name="Pickel B."/>
            <person name="Atanasova L."/>
            <person name="Karlsson M."/>
            <person name="Huettel B."/>
            <person name="Barry K.W."/>
            <person name="Haridas S."/>
            <person name="Chen C."/>
            <person name="Bauer D."/>
            <person name="Andreopoulos W."/>
            <person name="Pangilinan J."/>
            <person name="LaButti K."/>
            <person name="Riley R."/>
            <person name="Lipzen A."/>
            <person name="Clum A."/>
            <person name="Drula E."/>
            <person name="Henrissat B."/>
            <person name="Kohler A."/>
            <person name="Grigoriev I.V."/>
            <person name="Martin F.M."/>
            <person name="Hacquard S."/>
        </authorList>
    </citation>
    <scope>NUCLEOTIDE SEQUENCE</scope>
    <source>
        <strain evidence="3">MPI-CAGE-CH-0235</strain>
    </source>
</reference>
<organism evidence="3 4">
    <name type="scientific">Stachybotrys elegans</name>
    <dbReference type="NCBI Taxonomy" id="80388"/>
    <lineage>
        <taxon>Eukaryota</taxon>
        <taxon>Fungi</taxon>
        <taxon>Dikarya</taxon>
        <taxon>Ascomycota</taxon>
        <taxon>Pezizomycotina</taxon>
        <taxon>Sordariomycetes</taxon>
        <taxon>Hypocreomycetidae</taxon>
        <taxon>Hypocreales</taxon>
        <taxon>Stachybotryaceae</taxon>
        <taxon>Stachybotrys</taxon>
    </lineage>
</organism>
<sequence>MAINVEPAGSEAKKSGNAYRKPRLLFCANPASGHAGPVLRVASELAALGFDITFLTGKDFHGAITKFGGRPLLIDDIAPEVMAEYQKMPAGMEKMMYGMERFFVRSAGEHANKVYNALEMMNDEDPNWPIVIVNETSFTSTHPLYLGAPPPKGMATRPPILGLHIIPYIATSRDTFPFGMGLAPDTTEEGRAKMQGARELTKNGPFGALVGIQAEVMQKLGAVNYKPYDSIFDTWVLSHDTVLHMVPPSAEYTMSDVPEKFRFAGTPLPAAVKGDVSYPEFWDEVTSGKKKVVLAVQGTVSTDYNQIILPTITGLAKRDDLLVVSILGIRGATLPADFALPANTRVIDYFSYDLILPYTSVMVFNAGYGGFIHGVVHGVPMVMAGANEDKPDVAMRGEWAGVGVNLRTGDPTPGQLAEGVREILGNPKYKQRAMAIKKENEEMNAIKVVEKAIYDLAGMQALAA</sequence>
<comment type="caution">
    <text evidence="3">The sequence shown here is derived from an EMBL/GenBank/DDBJ whole genome shotgun (WGS) entry which is preliminary data.</text>
</comment>
<accession>A0A8K0SLE1</accession>
<dbReference type="GO" id="GO:0016758">
    <property type="term" value="F:hexosyltransferase activity"/>
    <property type="evidence" value="ECO:0007669"/>
    <property type="project" value="UniProtKB-ARBA"/>
</dbReference>
<dbReference type="Gene3D" id="3.40.50.2000">
    <property type="entry name" value="Glycogen Phosphorylase B"/>
    <property type="match status" value="2"/>
</dbReference>
<dbReference type="PANTHER" id="PTHR21015">
    <property type="entry name" value="UDP-N-ACETYLGLUCOSAMINE--N-ACETYLMURAMYL-(PENTAPEPTIDE) PYROPHOSPHORYL-UNDECAPRENOL N-ACETYLGLUCOSAMINE TRANSFERASE 1"/>
    <property type="match status" value="1"/>
</dbReference>
<dbReference type="Pfam" id="PF06722">
    <property type="entry name" value="EryCIII-like_C"/>
    <property type="match status" value="1"/>
</dbReference>
<dbReference type="EMBL" id="JAGPNK010000010">
    <property type="protein sequence ID" value="KAH7312746.1"/>
    <property type="molecule type" value="Genomic_DNA"/>
</dbReference>
<evidence type="ECO:0000313" key="4">
    <source>
        <dbReference type="Proteomes" id="UP000813444"/>
    </source>
</evidence>
<dbReference type="AlphaFoldDB" id="A0A8K0SLE1"/>